<sequence>MLSFLETLKALWVLCVDVPDFLSKAFWHLTSAIPSRKADLVILRRKTTLHCIRGGVFV</sequence>
<name>A0ABT8XB89_9HYPH</name>
<organism evidence="1 2">
    <name type="scientific">Shinella curvata</name>
    <dbReference type="NCBI Taxonomy" id="1817964"/>
    <lineage>
        <taxon>Bacteria</taxon>
        <taxon>Pseudomonadati</taxon>
        <taxon>Pseudomonadota</taxon>
        <taxon>Alphaproteobacteria</taxon>
        <taxon>Hyphomicrobiales</taxon>
        <taxon>Rhizobiaceae</taxon>
        <taxon>Shinella</taxon>
    </lineage>
</organism>
<comment type="caution">
    <text evidence="1">The sequence shown here is derived from an EMBL/GenBank/DDBJ whole genome shotgun (WGS) entry which is preliminary data.</text>
</comment>
<evidence type="ECO:0000313" key="1">
    <source>
        <dbReference type="EMBL" id="MDO6121003.1"/>
    </source>
</evidence>
<gene>
    <name evidence="1" type="ORF">GB928_007390</name>
</gene>
<protein>
    <submittedName>
        <fullName evidence="1">Uncharacterized protein</fullName>
    </submittedName>
</protein>
<reference evidence="1" key="1">
    <citation type="submission" date="2022-04" db="EMBL/GenBank/DDBJ databases">
        <title>Shinella lacus sp. nov., a novel member of the genus Shinella from water.</title>
        <authorList>
            <person name="Deng Y."/>
        </authorList>
    </citation>
    <scope>NUCLEOTIDE SEQUENCE</scope>
    <source>
        <strain evidence="1">JCM 31239</strain>
    </source>
</reference>
<accession>A0ABT8XB89</accession>
<dbReference type="EMBL" id="WHSC02000003">
    <property type="protein sequence ID" value="MDO6121003.1"/>
    <property type="molecule type" value="Genomic_DNA"/>
</dbReference>
<proteinExistence type="predicted"/>
<evidence type="ECO:0000313" key="2">
    <source>
        <dbReference type="Proteomes" id="UP001177080"/>
    </source>
</evidence>
<dbReference type="RefSeq" id="WP_244760975.1">
    <property type="nucleotide sequence ID" value="NZ_JALJCJ010000003.1"/>
</dbReference>
<dbReference type="Proteomes" id="UP001177080">
    <property type="component" value="Unassembled WGS sequence"/>
</dbReference>
<keyword evidence="2" id="KW-1185">Reference proteome</keyword>